<evidence type="ECO:0000313" key="1">
    <source>
        <dbReference type="EMBL" id="CAO80760.1"/>
    </source>
</evidence>
<dbReference type="KEGG" id="caci:CLOAM0885"/>
<dbReference type="AlphaFoldDB" id="B0VHE5"/>
<sequence length="40" mass="4555">MSPPFSICYPLAVKFIHFFTLKGINFFAQSKFTLDKGKGK</sequence>
<evidence type="ECO:0000313" key="2">
    <source>
        <dbReference type="Proteomes" id="UP000002019"/>
    </source>
</evidence>
<reference evidence="1 2" key="1">
    <citation type="journal article" date="2008" name="J. Bacteriol.">
        <title>'Candidatus Cloacamonas acidaminovorans': genome sequence reconstruction provides a first glimpse of a new bacterial division.</title>
        <authorList>
            <person name="Pelletier E."/>
            <person name="Kreimeyer A."/>
            <person name="Bocs S."/>
            <person name="Rouy Z."/>
            <person name="Gyapay G."/>
            <person name="Chouari R."/>
            <person name="Riviere D."/>
            <person name="Ganesan A."/>
            <person name="Daegelen P."/>
            <person name="Sghir A."/>
            <person name="Cohen G.N."/>
            <person name="Medigue C."/>
            <person name="Weissenbach J."/>
            <person name="Le Paslier D."/>
        </authorList>
    </citation>
    <scope>NUCLEOTIDE SEQUENCE [LARGE SCALE GENOMIC DNA]</scope>
    <source>
        <strain evidence="2">Evry</strain>
    </source>
</reference>
<dbReference type="Proteomes" id="UP000002019">
    <property type="component" value="Chromosome"/>
</dbReference>
<gene>
    <name evidence="1" type="ordered locus">CLOAM0885</name>
</gene>
<proteinExistence type="predicted"/>
<name>B0VHE5_CLOAI</name>
<keyword evidence="2" id="KW-1185">Reference proteome</keyword>
<protein>
    <submittedName>
        <fullName evidence="1">Uncharacterized protein</fullName>
    </submittedName>
</protein>
<dbReference type="EMBL" id="CU466930">
    <property type="protein sequence ID" value="CAO80760.1"/>
    <property type="molecule type" value="Genomic_DNA"/>
</dbReference>
<organism evidence="1 2">
    <name type="scientific">Cloacimonas acidaminovorans (strain Evry)</name>
    <dbReference type="NCBI Taxonomy" id="459349"/>
    <lineage>
        <taxon>Bacteria</taxon>
        <taxon>Pseudomonadati</taxon>
        <taxon>Candidatus Cloacimonadota</taxon>
        <taxon>Candidatus Cloacimonadia</taxon>
        <taxon>Candidatus Cloacimonadales</taxon>
        <taxon>Candidatus Cloacimonadaceae</taxon>
        <taxon>Candidatus Cloacimonas</taxon>
    </lineage>
</organism>
<dbReference type="HOGENOM" id="CLU_3287115_0_0_0"/>
<accession>B0VHE5</accession>